<accession>A0A2M4C8L9</accession>
<sequence>MALLEATIESAIGARTRAWLVAAVLRAVAVIVVHTVPAQLTARLQTPERSSGHGCSFPVAIQISQPDATQNHTLVAPDPLDVGVLMLAGSRVATAVYPVRYR</sequence>
<evidence type="ECO:0000313" key="1">
    <source>
        <dbReference type="EMBL" id="MBW61654.1"/>
    </source>
</evidence>
<proteinExistence type="predicted"/>
<dbReference type="EMBL" id="GGFJ01012513">
    <property type="protein sequence ID" value="MBW61654.1"/>
    <property type="molecule type" value="Transcribed_RNA"/>
</dbReference>
<reference evidence="1" key="1">
    <citation type="submission" date="2018-01" db="EMBL/GenBank/DDBJ databases">
        <title>An insight into the sialome of Amazonian anophelines.</title>
        <authorList>
            <person name="Ribeiro J.M."/>
            <person name="Scarpassa V."/>
            <person name="Calvo E."/>
        </authorList>
    </citation>
    <scope>NUCLEOTIDE SEQUENCE</scope>
    <source>
        <tissue evidence="1">Salivary glands</tissue>
    </source>
</reference>
<organism evidence="1">
    <name type="scientific">Anopheles marajoara</name>
    <dbReference type="NCBI Taxonomy" id="58244"/>
    <lineage>
        <taxon>Eukaryota</taxon>
        <taxon>Metazoa</taxon>
        <taxon>Ecdysozoa</taxon>
        <taxon>Arthropoda</taxon>
        <taxon>Hexapoda</taxon>
        <taxon>Insecta</taxon>
        <taxon>Pterygota</taxon>
        <taxon>Neoptera</taxon>
        <taxon>Endopterygota</taxon>
        <taxon>Diptera</taxon>
        <taxon>Nematocera</taxon>
        <taxon>Culicoidea</taxon>
        <taxon>Culicidae</taxon>
        <taxon>Anophelinae</taxon>
        <taxon>Anopheles</taxon>
    </lineage>
</organism>
<protein>
    <submittedName>
        <fullName evidence="1">Putative secreted protein</fullName>
    </submittedName>
</protein>
<dbReference type="AlphaFoldDB" id="A0A2M4C8L9"/>
<name>A0A2M4C8L9_9DIPT</name>